<evidence type="ECO:0000256" key="1">
    <source>
        <dbReference type="SAM" id="MobiDB-lite"/>
    </source>
</evidence>
<gene>
    <name evidence="3" type="ORF">Pan216_02790</name>
    <name evidence="4" type="ORF">Pan216_51090</name>
    <name evidence="5" type="ORF">Pan216_57410</name>
</gene>
<dbReference type="KEGG" id="knv:Pan216_57410"/>
<dbReference type="InterPro" id="IPR047656">
    <property type="entry name" value="IS481-like_transpos"/>
</dbReference>
<organism evidence="3 6">
    <name type="scientific">Kolteria novifilia</name>
    <dbReference type="NCBI Taxonomy" id="2527975"/>
    <lineage>
        <taxon>Bacteria</taxon>
        <taxon>Pseudomonadati</taxon>
        <taxon>Planctomycetota</taxon>
        <taxon>Planctomycetia</taxon>
        <taxon>Kolteriales</taxon>
        <taxon>Kolteriaceae</taxon>
        <taxon>Kolteria</taxon>
    </lineage>
</organism>
<feature type="region of interest" description="Disordered" evidence="1">
    <location>
        <begin position="52"/>
        <end position="72"/>
    </location>
</feature>
<evidence type="ECO:0000313" key="4">
    <source>
        <dbReference type="EMBL" id="QDU64220.1"/>
    </source>
</evidence>
<keyword evidence="6" id="KW-1185">Reference proteome</keyword>
<evidence type="ECO:0000313" key="6">
    <source>
        <dbReference type="Proteomes" id="UP000317093"/>
    </source>
</evidence>
<dbReference type="AlphaFoldDB" id="A0A518AXJ8"/>
<reference evidence="3 6" key="1">
    <citation type="submission" date="2019-02" db="EMBL/GenBank/DDBJ databases">
        <title>Deep-cultivation of Planctomycetes and their phenomic and genomic characterization uncovers novel biology.</title>
        <authorList>
            <person name="Wiegand S."/>
            <person name="Jogler M."/>
            <person name="Boedeker C."/>
            <person name="Pinto D."/>
            <person name="Vollmers J."/>
            <person name="Rivas-Marin E."/>
            <person name="Kohn T."/>
            <person name="Peeters S.H."/>
            <person name="Heuer A."/>
            <person name="Rast P."/>
            <person name="Oberbeckmann S."/>
            <person name="Bunk B."/>
            <person name="Jeske O."/>
            <person name="Meyerdierks A."/>
            <person name="Storesund J.E."/>
            <person name="Kallscheuer N."/>
            <person name="Luecker S."/>
            <person name="Lage O.M."/>
            <person name="Pohl T."/>
            <person name="Merkel B.J."/>
            <person name="Hornburger P."/>
            <person name="Mueller R.-W."/>
            <person name="Bruemmer F."/>
            <person name="Labrenz M."/>
            <person name="Spormann A.M."/>
            <person name="Op den Camp H."/>
            <person name="Overmann J."/>
            <person name="Amann R."/>
            <person name="Jetten M.S.M."/>
            <person name="Mascher T."/>
            <person name="Medema M.H."/>
            <person name="Devos D.P."/>
            <person name="Kaster A.-K."/>
            <person name="Ovreas L."/>
            <person name="Rohde M."/>
            <person name="Galperin M.Y."/>
            <person name="Jogler C."/>
        </authorList>
    </citation>
    <scope>NUCLEOTIDE SEQUENCE [LARGE SCALE GENOMIC DNA]</scope>
    <source>
        <strain evidence="3 6">Pan216</strain>
    </source>
</reference>
<dbReference type="InterPro" id="IPR036397">
    <property type="entry name" value="RNaseH_sf"/>
</dbReference>
<evidence type="ECO:0000313" key="3">
    <source>
        <dbReference type="EMBL" id="QDU59451.1"/>
    </source>
</evidence>
<evidence type="ECO:0000313" key="5">
    <source>
        <dbReference type="EMBL" id="QDU64848.1"/>
    </source>
</evidence>
<dbReference type="InterPro" id="IPR012337">
    <property type="entry name" value="RNaseH-like_sf"/>
</dbReference>
<dbReference type="KEGG" id="knv:Pan216_51090"/>
<proteinExistence type="predicted"/>
<dbReference type="EMBL" id="CP036279">
    <property type="protein sequence ID" value="QDU64848.1"/>
    <property type="molecule type" value="Genomic_DNA"/>
</dbReference>
<accession>A0A518AXJ8</accession>
<sequence>MPWKVASVETIRREFVELASKEGANRSELCRRFGISRKTGYKWLARYEASGGSGLEDRSRRPVSSPGRTSEEMESVVLAAHREMNRSWGGRKLRQLLLDRGVSGVPAASTITEILRRHGELSPREESTLGPYQRFERERPNELWQMDFKGHFGLADGTRCHPLTMLDDHSRFSLVIEAFGNERGETVRGALTAAFRVYGLPEAMLMDNGAPWGNDRESPWTPLTVWLLRLGVQVLHGRPSHPQTQGKLERFHQSLKAEVLQGGPLRDLQQSQERFDRWRSVYNFERPHESLGMRPPGERYEASARRYPEEVPPLEFSPIDEIRKVQRRGEFHFQGQQWYVSQAFSGEHVGLRPTLVDGVWEVWFGRVWLGELDQSISGERRRVVRRRPRGLNEGSGGGTDCGRCDPSVRSTPETEEEDVLPMSPDTCYP</sequence>
<dbReference type="Pfam" id="PF13683">
    <property type="entry name" value="rve_3"/>
    <property type="match status" value="1"/>
</dbReference>
<dbReference type="GO" id="GO:0003676">
    <property type="term" value="F:nucleic acid binding"/>
    <property type="evidence" value="ECO:0007669"/>
    <property type="project" value="InterPro"/>
</dbReference>
<dbReference type="InterPro" id="IPR001584">
    <property type="entry name" value="Integrase_cat-core"/>
</dbReference>
<name>A0A518AXJ8_9BACT</name>
<feature type="domain" description="Integrase catalytic" evidence="2">
    <location>
        <begin position="136"/>
        <end position="304"/>
    </location>
</feature>
<dbReference type="Proteomes" id="UP000317093">
    <property type="component" value="Chromosome"/>
</dbReference>
<dbReference type="Gene3D" id="3.30.420.10">
    <property type="entry name" value="Ribonuclease H-like superfamily/Ribonuclease H"/>
    <property type="match status" value="1"/>
</dbReference>
<dbReference type="Pfam" id="PF13565">
    <property type="entry name" value="HTH_32"/>
    <property type="match status" value="1"/>
</dbReference>
<dbReference type="KEGG" id="knv:Pan216_02790"/>
<dbReference type="PANTHER" id="PTHR35004:SF6">
    <property type="entry name" value="TRANSPOSASE"/>
    <property type="match status" value="1"/>
</dbReference>
<protein>
    <submittedName>
        <fullName evidence="3">Integrase core domain protein</fullName>
    </submittedName>
</protein>
<dbReference type="EMBL" id="CP036279">
    <property type="protein sequence ID" value="QDU64220.1"/>
    <property type="molecule type" value="Genomic_DNA"/>
</dbReference>
<dbReference type="InterPro" id="IPR009057">
    <property type="entry name" value="Homeodomain-like_sf"/>
</dbReference>
<evidence type="ECO:0000259" key="2">
    <source>
        <dbReference type="PROSITE" id="PS50994"/>
    </source>
</evidence>
<dbReference type="GO" id="GO:0015074">
    <property type="term" value="P:DNA integration"/>
    <property type="evidence" value="ECO:0007669"/>
    <property type="project" value="InterPro"/>
</dbReference>
<dbReference type="PROSITE" id="PS50994">
    <property type="entry name" value="INTEGRASE"/>
    <property type="match status" value="1"/>
</dbReference>
<dbReference type="EMBL" id="CP036279">
    <property type="protein sequence ID" value="QDU59451.1"/>
    <property type="molecule type" value="Genomic_DNA"/>
</dbReference>
<dbReference type="SUPFAM" id="SSF46689">
    <property type="entry name" value="Homeodomain-like"/>
    <property type="match status" value="1"/>
</dbReference>
<dbReference type="SUPFAM" id="SSF53098">
    <property type="entry name" value="Ribonuclease H-like"/>
    <property type="match status" value="1"/>
</dbReference>
<feature type="region of interest" description="Disordered" evidence="1">
    <location>
        <begin position="387"/>
        <end position="429"/>
    </location>
</feature>
<dbReference type="NCBIfam" id="NF033577">
    <property type="entry name" value="transpos_IS481"/>
    <property type="match status" value="1"/>
</dbReference>
<dbReference type="PANTHER" id="PTHR35004">
    <property type="entry name" value="TRANSPOSASE RV3428C-RELATED"/>
    <property type="match status" value="1"/>
</dbReference>